<accession>A0A2R5HGB7</accession>
<keyword evidence="1" id="KW-0812">Transmembrane</keyword>
<dbReference type="AlphaFoldDB" id="A0A2R5HGB7"/>
<keyword evidence="1" id="KW-1133">Transmembrane helix</keyword>
<name>A0A2R5HGB7_9LACT</name>
<gene>
    <name evidence="2" type="ORF">NtB2_01244</name>
</gene>
<dbReference type="Proteomes" id="UP000245021">
    <property type="component" value="Unassembled WGS sequence"/>
</dbReference>
<protein>
    <submittedName>
        <fullName evidence="2">Uncharacterized protein</fullName>
    </submittedName>
</protein>
<sequence>MNEKKHMFKRKVIGWGLTPVTLSGWLFVLAWIVIFVGPALIVAGLHGQLHYDYIPSFLVLPFIWMALGLIGLIVFVVKYLNMLTREGE</sequence>
<proteinExistence type="predicted"/>
<dbReference type="EMBL" id="BFFO01000007">
    <property type="protein sequence ID" value="GBG97107.1"/>
    <property type="molecule type" value="Genomic_DNA"/>
</dbReference>
<keyword evidence="1" id="KW-0472">Membrane</keyword>
<feature type="transmembrane region" description="Helical" evidence="1">
    <location>
        <begin position="12"/>
        <end position="41"/>
    </location>
</feature>
<dbReference type="RefSeq" id="WP_125194976.1">
    <property type="nucleotide sequence ID" value="NZ_BFFO01000007.1"/>
</dbReference>
<evidence type="ECO:0000313" key="2">
    <source>
        <dbReference type="EMBL" id="GBG97107.1"/>
    </source>
</evidence>
<comment type="caution">
    <text evidence="2">The sequence shown here is derived from an EMBL/GenBank/DDBJ whole genome shotgun (WGS) entry which is preliminary data.</text>
</comment>
<organism evidence="2 3">
    <name type="scientific">Lactococcus termiticola</name>
    <dbReference type="NCBI Taxonomy" id="2169526"/>
    <lineage>
        <taxon>Bacteria</taxon>
        <taxon>Bacillati</taxon>
        <taxon>Bacillota</taxon>
        <taxon>Bacilli</taxon>
        <taxon>Lactobacillales</taxon>
        <taxon>Streptococcaceae</taxon>
        <taxon>Lactococcus</taxon>
    </lineage>
</organism>
<reference evidence="2 3" key="1">
    <citation type="journal article" date="2018" name="Genome Announc.">
        <title>Draft Genome Sequence of Lactococcus sp. Strain NtB2 (JCM 32569), Isolated from the Gut of the Higher Termite Nasutitermes takasagoensis.</title>
        <authorList>
            <person name="Noda S."/>
            <person name="Aihara C."/>
            <person name="Yuki M."/>
            <person name="Ohkuma M."/>
        </authorList>
    </citation>
    <scope>NUCLEOTIDE SEQUENCE [LARGE SCALE GENOMIC DNA]</scope>
    <source>
        <strain evidence="2 3">NtB2</strain>
    </source>
</reference>
<keyword evidence="3" id="KW-1185">Reference proteome</keyword>
<evidence type="ECO:0000256" key="1">
    <source>
        <dbReference type="SAM" id="Phobius"/>
    </source>
</evidence>
<feature type="transmembrane region" description="Helical" evidence="1">
    <location>
        <begin position="53"/>
        <end position="77"/>
    </location>
</feature>
<dbReference type="OrthoDB" id="286114at2"/>
<evidence type="ECO:0000313" key="3">
    <source>
        <dbReference type="Proteomes" id="UP000245021"/>
    </source>
</evidence>